<dbReference type="PANTHER" id="PTHR44688">
    <property type="entry name" value="DNA-BINDING TRANSCRIPTIONAL ACTIVATOR DEVR_DOSR"/>
    <property type="match status" value="1"/>
</dbReference>
<name>A0A516R2G8_STRST</name>
<evidence type="ECO:0000256" key="2">
    <source>
        <dbReference type="ARBA" id="ARBA00023125"/>
    </source>
</evidence>
<dbReference type="SUPFAM" id="SSF46894">
    <property type="entry name" value="C-terminal effector domain of the bipartite response regulators"/>
    <property type="match status" value="1"/>
</dbReference>
<feature type="domain" description="HTH luxR-type" evidence="4">
    <location>
        <begin position="150"/>
        <end position="215"/>
    </location>
</feature>
<dbReference type="PRINTS" id="PR00038">
    <property type="entry name" value="HTHLUXR"/>
</dbReference>
<dbReference type="PROSITE" id="PS50043">
    <property type="entry name" value="HTH_LUXR_2"/>
    <property type="match status" value="1"/>
</dbReference>
<keyword evidence="1" id="KW-0805">Transcription regulation</keyword>
<keyword evidence="2" id="KW-0238">DNA-binding</keyword>
<dbReference type="PROSITE" id="PS00622">
    <property type="entry name" value="HTH_LUXR_1"/>
    <property type="match status" value="1"/>
</dbReference>
<dbReference type="AlphaFoldDB" id="A0A516R2G8"/>
<dbReference type="GO" id="GO:0003677">
    <property type="term" value="F:DNA binding"/>
    <property type="evidence" value="ECO:0007669"/>
    <property type="project" value="UniProtKB-KW"/>
</dbReference>
<dbReference type="EMBL" id="CP040916">
    <property type="protein sequence ID" value="QDQ09831.1"/>
    <property type="molecule type" value="Genomic_DNA"/>
</dbReference>
<gene>
    <name evidence="5" type="ORF">FH965_04030</name>
</gene>
<dbReference type="SMART" id="SM00421">
    <property type="entry name" value="HTH_LUXR"/>
    <property type="match status" value="1"/>
</dbReference>
<dbReference type="Pfam" id="PF00196">
    <property type="entry name" value="GerE"/>
    <property type="match status" value="1"/>
</dbReference>
<sequence length="217" mass="23389">MQPTVESVPTTQPVLVTVHASDPISQAGVVSQLRQCAEITVADDIQRDRGQVALLVVGTVDEATLVSLRRLVHAENVRVVLVVDRMRGADVLDVAGCGVTAVVRRREATPARLLRAVLAAHQGHGDLPPDLLGRLIAQMGRLQSSAQGPTRLAPAEMTPREVDILRLVADGLDTAEVAAKLAYSERTVKNDLQNLTSRLHLRNRTHAVAYALRAGYI</sequence>
<dbReference type="RefSeq" id="WP_144001407.1">
    <property type="nucleotide sequence ID" value="NZ_CP040916.1"/>
</dbReference>
<dbReference type="GO" id="GO:0006355">
    <property type="term" value="P:regulation of DNA-templated transcription"/>
    <property type="evidence" value="ECO:0007669"/>
    <property type="project" value="InterPro"/>
</dbReference>
<evidence type="ECO:0000256" key="3">
    <source>
        <dbReference type="ARBA" id="ARBA00023163"/>
    </source>
</evidence>
<keyword evidence="3" id="KW-0804">Transcription</keyword>
<evidence type="ECO:0000259" key="4">
    <source>
        <dbReference type="PROSITE" id="PS50043"/>
    </source>
</evidence>
<dbReference type="Gene3D" id="3.40.50.2300">
    <property type="match status" value="1"/>
</dbReference>
<reference evidence="5 6" key="1">
    <citation type="journal article" date="2019" name="J. Ind. Microbiol. Biotechnol.">
        <title>The complete genomic sequence of Streptomyces spectabilis NRRL-2792 and identification of secondary metabolite biosynthetic gene clusters.</title>
        <authorList>
            <person name="Sinha A."/>
            <person name="Phillips-Salemka S."/>
            <person name="Niraula T.A."/>
            <person name="Short K.A."/>
            <person name="Niraula N.P."/>
        </authorList>
    </citation>
    <scope>NUCLEOTIDE SEQUENCE [LARGE SCALE GENOMIC DNA]</scope>
    <source>
        <strain evidence="5 6">NRRL 2792</strain>
    </source>
</reference>
<evidence type="ECO:0000313" key="6">
    <source>
        <dbReference type="Proteomes" id="UP000316806"/>
    </source>
</evidence>
<proteinExistence type="predicted"/>
<dbReference type="PANTHER" id="PTHR44688:SF16">
    <property type="entry name" value="DNA-BINDING TRANSCRIPTIONAL ACTIVATOR DEVR_DOSR"/>
    <property type="match status" value="1"/>
</dbReference>
<accession>A0A516R2G8</accession>
<dbReference type="Proteomes" id="UP000316806">
    <property type="component" value="Chromosome"/>
</dbReference>
<dbReference type="CDD" id="cd06170">
    <property type="entry name" value="LuxR_C_like"/>
    <property type="match status" value="1"/>
</dbReference>
<protein>
    <submittedName>
        <fullName evidence="5">Response regulator transcription factor</fullName>
    </submittedName>
</protein>
<evidence type="ECO:0000256" key="1">
    <source>
        <dbReference type="ARBA" id="ARBA00023015"/>
    </source>
</evidence>
<dbReference type="InterPro" id="IPR016032">
    <property type="entry name" value="Sig_transdc_resp-reg_C-effctor"/>
</dbReference>
<dbReference type="InterPro" id="IPR000792">
    <property type="entry name" value="Tscrpt_reg_LuxR_C"/>
</dbReference>
<evidence type="ECO:0000313" key="5">
    <source>
        <dbReference type="EMBL" id="QDQ09831.1"/>
    </source>
</evidence>
<organism evidence="5 6">
    <name type="scientific">Streptomyces spectabilis</name>
    <dbReference type="NCBI Taxonomy" id="68270"/>
    <lineage>
        <taxon>Bacteria</taxon>
        <taxon>Bacillati</taxon>
        <taxon>Actinomycetota</taxon>
        <taxon>Actinomycetes</taxon>
        <taxon>Kitasatosporales</taxon>
        <taxon>Streptomycetaceae</taxon>
        <taxon>Streptomyces</taxon>
    </lineage>
</organism>